<evidence type="ECO:0000313" key="2">
    <source>
        <dbReference type="Proteomes" id="UP001367676"/>
    </source>
</evidence>
<proteinExistence type="predicted"/>
<gene>
    <name evidence="1" type="ORF">V9T40_008695</name>
</gene>
<dbReference type="AlphaFoldDB" id="A0AAN9TLD4"/>
<dbReference type="Proteomes" id="UP001367676">
    <property type="component" value="Unassembled WGS sequence"/>
</dbReference>
<reference evidence="1 2" key="1">
    <citation type="submission" date="2024-03" db="EMBL/GenBank/DDBJ databases">
        <title>Adaptation during the transition from Ophiocordyceps entomopathogen to insect associate is accompanied by gene loss and intensified selection.</title>
        <authorList>
            <person name="Ward C.M."/>
            <person name="Onetto C.A."/>
            <person name="Borneman A.R."/>
        </authorList>
    </citation>
    <scope>NUCLEOTIDE SEQUENCE [LARGE SCALE GENOMIC DNA]</scope>
    <source>
        <strain evidence="1">AWRI1</strain>
        <tissue evidence="1">Single Adult Female</tissue>
    </source>
</reference>
<keyword evidence="2" id="KW-1185">Reference proteome</keyword>
<evidence type="ECO:0000313" key="1">
    <source>
        <dbReference type="EMBL" id="KAK7601254.1"/>
    </source>
</evidence>
<organism evidence="1 2">
    <name type="scientific">Parthenolecanium corni</name>
    <dbReference type="NCBI Taxonomy" id="536013"/>
    <lineage>
        <taxon>Eukaryota</taxon>
        <taxon>Metazoa</taxon>
        <taxon>Ecdysozoa</taxon>
        <taxon>Arthropoda</taxon>
        <taxon>Hexapoda</taxon>
        <taxon>Insecta</taxon>
        <taxon>Pterygota</taxon>
        <taxon>Neoptera</taxon>
        <taxon>Paraneoptera</taxon>
        <taxon>Hemiptera</taxon>
        <taxon>Sternorrhyncha</taxon>
        <taxon>Coccoidea</taxon>
        <taxon>Coccidae</taxon>
        <taxon>Parthenolecanium</taxon>
    </lineage>
</organism>
<name>A0AAN9TLD4_9HEMI</name>
<sequence>METIETHYNERNAKPPFCWKLLEKLRMKEKPSCSPLRLQLHSAAFLDSIGEEASTVGVLSTLQELKNLSSMTMHRNRLPVNGDYGEPLQKYTVSTEFG</sequence>
<comment type="caution">
    <text evidence="1">The sequence shown here is derived from an EMBL/GenBank/DDBJ whole genome shotgun (WGS) entry which is preliminary data.</text>
</comment>
<accession>A0AAN9TLD4</accession>
<dbReference type="EMBL" id="JBBCAQ010000010">
    <property type="protein sequence ID" value="KAK7601254.1"/>
    <property type="molecule type" value="Genomic_DNA"/>
</dbReference>
<protein>
    <submittedName>
        <fullName evidence="1">Uncharacterized protein</fullName>
    </submittedName>
</protein>